<name>A0A2N5TJ38_9BASI</name>
<proteinExistence type="predicted"/>
<accession>A0A2N5TJ38</accession>
<organism evidence="1 2">
    <name type="scientific">Puccinia coronata f. sp. avenae</name>
    <dbReference type="NCBI Taxonomy" id="200324"/>
    <lineage>
        <taxon>Eukaryota</taxon>
        <taxon>Fungi</taxon>
        <taxon>Dikarya</taxon>
        <taxon>Basidiomycota</taxon>
        <taxon>Pucciniomycotina</taxon>
        <taxon>Pucciniomycetes</taxon>
        <taxon>Pucciniales</taxon>
        <taxon>Pucciniaceae</taxon>
        <taxon>Puccinia</taxon>
    </lineage>
</organism>
<reference evidence="1 2" key="1">
    <citation type="submission" date="2017-11" db="EMBL/GenBank/DDBJ databases">
        <title>De novo assembly and phasing of dikaryotic genomes from two isolates of Puccinia coronata f. sp. avenae, the causal agent of oat crown rust.</title>
        <authorList>
            <person name="Miller M.E."/>
            <person name="Zhang Y."/>
            <person name="Omidvar V."/>
            <person name="Sperschneider J."/>
            <person name="Schwessinger B."/>
            <person name="Raley C."/>
            <person name="Palmer J.M."/>
            <person name="Garnica D."/>
            <person name="Upadhyaya N."/>
            <person name="Rathjen J."/>
            <person name="Taylor J.M."/>
            <person name="Park R.F."/>
            <person name="Dodds P.N."/>
            <person name="Hirsch C.D."/>
            <person name="Kianian S.F."/>
            <person name="Figueroa M."/>
        </authorList>
    </citation>
    <scope>NUCLEOTIDE SEQUENCE [LARGE SCALE GENOMIC DNA]</scope>
    <source>
        <strain evidence="1">12SD80</strain>
    </source>
</reference>
<protein>
    <submittedName>
        <fullName evidence="1">Uncharacterized protein</fullName>
    </submittedName>
</protein>
<dbReference type="Proteomes" id="UP000235392">
    <property type="component" value="Unassembled WGS sequence"/>
</dbReference>
<dbReference type="EMBL" id="PGCI01000531">
    <property type="protein sequence ID" value="PLW25520.1"/>
    <property type="molecule type" value="Genomic_DNA"/>
</dbReference>
<comment type="caution">
    <text evidence="1">The sequence shown here is derived from an EMBL/GenBank/DDBJ whole genome shotgun (WGS) entry which is preliminary data.</text>
</comment>
<sequence length="156" mass="17203">MEGTLAFRVTVLTPGANGPLIQTRSTFYAQGNVELTGKHPSMALTFHPEGFFPADFPMRSIEVNPLTLVAHGTLVNLSMDLFAPLHGFSIYVLAINQANTVSTSQLHYFVWLTSLSTELPTSSPNLLCLLSKREPFPHVYHDSRLPYIRQGPSVSC</sequence>
<evidence type="ECO:0000313" key="1">
    <source>
        <dbReference type="EMBL" id="PLW25520.1"/>
    </source>
</evidence>
<evidence type="ECO:0000313" key="2">
    <source>
        <dbReference type="Proteomes" id="UP000235392"/>
    </source>
</evidence>
<gene>
    <name evidence="1" type="ORF">PCASD_22780</name>
</gene>
<dbReference type="AlphaFoldDB" id="A0A2N5TJ38"/>